<evidence type="ECO:0000313" key="3">
    <source>
        <dbReference type="Proteomes" id="UP000230423"/>
    </source>
</evidence>
<protein>
    <submittedName>
        <fullName evidence="2">Uncharacterized protein</fullName>
    </submittedName>
</protein>
<dbReference type="OrthoDB" id="5863096at2759"/>
<evidence type="ECO:0000313" key="2">
    <source>
        <dbReference type="EMBL" id="PIO76556.1"/>
    </source>
</evidence>
<reference evidence="2 3" key="1">
    <citation type="submission" date="2015-09" db="EMBL/GenBank/DDBJ databases">
        <title>Draft genome of the parasitic nematode Teladorsagia circumcincta isolate WARC Sus (inbred).</title>
        <authorList>
            <person name="Mitreva M."/>
        </authorList>
    </citation>
    <scope>NUCLEOTIDE SEQUENCE [LARGE SCALE GENOMIC DNA]</scope>
    <source>
        <strain evidence="2 3">S</strain>
    </source>
</reference>
<dbReference type="Proteomes" id="UP000230423">
    <property type="component" value="Unassembled WGS sequence"/>
</dbReference>
<proteinExistence type="predicted"/>
<feature type="region of interest" description="Disordered" evidence="1">
    <location>
        <begin position="187"/>
        <end position="207"/>
    </location>
</feature>
<dbReference type="InterPro" id="IPR004296">
    <property type="entry name" value="DUF236"/>
</dbReference>
<name>A0A2G9V2F8_TELCI</name>
<gene>
    <name evidence="2" type="ORF">TELCIR_01385</name>
</gene>
<sequence>MYISAIYLITLCGGKKDKDSDRSTAMGSVRPQPPAAPASPAQPPAPKPPAQGGVAGTYDPNYQTLAGVQGDVFGADKKKPAANGGPPAPQKPAVGNQMADSHYRPITERGTELNVGAASLFLVILRASWTMGQSIDCGYKKVNKWETDRRTDYYQICGEIVSAMKVGTYDPNYQTLAGVQGDVFGPDKKKAASPAAPPVPQKPAVGGMAGTYDPNYQTLAGMNADVFGADKKK</sequence>
<feature type="compositionally biased region" description="Pro residues" evidence="1">
    <location>
        <begin position="31"/>
        <end position="49"/>
    </location>
</feature>
<dbReference type="Pfam" id="PF03057">
    <property type="entry name" value="DUF236"/>
    <property type="match status" value="3"/>
</dbReference>
<feature type="region of interest" description="Disordered" evidence="1">
    <location>
        <begin position="16"/>
        <end position="60"/>
    </location>
</feature>
<dbReference type="EMBL" id="KZ345044">
    <property type="protein sequence ID" value="PIO76556.1"/>
    <property type="molecule type" value="Genomic_DNA"/>
</dbReference>
<dbReference type="PANTHER" id="PTHR21592:SF23">
    <property type="entry name" value="DAUER UP-REGULATED"/>
    <property type="match status" value="1"/>
</dbReference>
<evidence type="ECO:0000256" key="1">
    <source>
        <dbReference type="SAM" id="MobiDB-lite"/>
    </source>
</evidence>
<keyword evidence="3" id="KW-1185">Reference proteome</keyword>
<dbReference type="AlphaFoldDB" id="A0A2G9V2F8"/>
<feature type="region of interest" description="Disordered" evidence="1">
    <location>
        <begin position="74"/>
        <end position="97"/>
    </location>
</feature>
<accession>A0A2G9V2F8</accession>
<dbReference type="PANTHER" id="PTHR21592">
    <property type="entry name" value="CHROMOSOME UNDETERMINED SCAFFOLD_25, WHOLE GENOME SHOTGUN SEQUENCE"/>
    <property type="match status" value="1"/>
</dbReference>
<organism evidence="2 3">
    <name type="scientific">Teladorsagia circumcincta</name>
    <name type="common">Brown stomach worm</name>
    <name type="synonym">Ostertagia circumcincta</name>
    <dbReference type="NCBI Taxonomy" id="45464"/>
    <lineage>
        <taxon>Eukaryota</taxon>
        <taxon>Metazoa</taxon>
        <taxon>Ecdysozoa</taxon>
        <taxon>Nematoda</taxon>
        <taxon>Chromadorea</taxon>
        <taxon>Rhabditida</taxon>
        <taxon>Rhabditina</taxon>
        <taxon>Rhabditomorpha</taxon>
        <taxon>Strongyloidea</taxon>
        <taxon>Trichostrongylidae</taxon>
        <taxon>Teladorsagia</taxon>
    </lineage>
</organism>